<evidence type="ECO:0000313" key="2">
    <source>
        <dbReference type="Proteomes" id="UP000805193"/>
    </source>
</evidence>
<accession>A0AC60PPW9</accession>
<dbReference type="EMBL" id="JABSTQ010010148">
    <property type="protein sequence ID" value="KAG0423087.1"/>
    <property type="molecule type" value="Genomic_DNA"/>
</dbReference>
<sequence>MGSVRRPYARTARSIAQRAPLGSHRQGHLAIRPPHILLARAAIDVLHAPSRSAPLTSASNISGGGNPAATYAGNDDDTMIDGGGVLSSENRQWPLVRGRRTVGEQSGGGPAVSREVSHRLAVACGCGTRAGGR</sequence>
<name>A0AC60PPW9_IXOPE</name>
<evidence type="ECO:0000313" key="1">
    <source>
        <dbReference type="EMBL" id="KAG0423087.1"/>
    </source>
</evidence>
<proteinExistence type="predicted"/>
<organism evidence="1 2">
    <name type="scientific">Ixodes persulcatus</name>
    <name type="common">Taiga tick</name>
    <dbReference type="NCBI Taxonomy" id="34615"/>
    <lineage>
        <taxon>Eukaryota</taxon>
        <taxon>Metazoa</taxon>
        <taxon>Ecdysozoa</taxon>
        <taxon>Arthropoda</taxon>
        <taxon>Chelicerata</taxon>
        <taxon>Arachnida</taxon>
        <taxon>Acari</taxon>
        <taxon>Parasitiformes</taxon>
        <taxon>Ixodida</taxon>
        <taxon>Ixodoidea</taxon>
        <taxon>Ixodidae</taxon>
        <taxon>Ixodinae</taxon>
        <taxon>Ixodes</taxon>
    </lineage>
</organism>
<comment type="caution">
    <text evidence="1">The sequence shown here is derived from an EMBL/GenBank/DDBJ whole genome shotgun (WGS) entry which is preliminary data.</text>
</comment>
<protein>
    <submittedName>
        <fullName evidence="1">Uncharacterized protein</fullName>
    </submittedName>
</protein>
<dbReference type="Proteomes" id="UP000805193">
    <property type="component" value="Unassembled WGS sequence"/>
</dbReference>
<keyword evidence="2" id="KW-1185">Reference proteome</keyword>
<reference evidence="1 2" key="1">
    <citation type="journal article" date="2020" name="Cell">
        <title>Large-Scale Comparative Analyses of Tick Genomes Elucidate Their Genetic Diversity and Vector Capacities.</title>
        <authorList>
            <consortium name="Tick Genome and Microbiome Consortium (TIGMIC)"/>
            <person name="Jia N."/>
            <person name="Wang J."/>
            <person name="Shi W."/>
            <person name="Du L."/>
            <person name="Sun Y."/>
            <person name="Zhan W."/>
            <person name="Jiang J.F."/>
            <person name="Wang Q."/>
            <person name="Zhang B."/>
            <person name="Ji P."/>
            <person name="Bell-Sakyi L."/>
            <person name="Cui X.M."/>
            <person name="Yuan T.T."/>
            <person name="Jiang B.G."/>
            <person name="Yang W.F."/>
            <person name="Lam T.T."/>
            <person name="Chang Q.C."/>
            <person name="Ding S.J."/>
            <person name="Wang X.J."/>
            <person name="Zhu J.G."/>
            <person name="Ruan X.D."/>
            <person name="Zhao L."/>
            <person name="Wei J.T."/>
            <person name="Ye R.Z."/>
            <person name="Que T.C."/>
            <person name="Du C.H."/>
            <person name="Zhou Y.H."/>
            <person name="Cheng J.X."/>
            <person name="Dai P.F."/>
            <person name="Guo W.B."/>
            <person name="Han X.H."/>
            <person name="Huang E.J."/>
            <person name="Li L.F."/>
            <person name="Wei W."/>
            <person name="Gao Y.C."/>
            <person name="Liu J.Z."/>
            <person name="Shao H.Z."/>
            <person name="Wang X."/>
            <person name="Wang C.C."/>
            <person name="Yang T.C."/>
            <person name="Huo Q.B."/>
            <person name="Li W."/>
            <person name="Chen H.Y."/>
            <person name="Chen S.E."/>
            <person name="Zhou L.G."/>
            <person name="Ni X.B."/>
            <person name="Tian J.H."/>
            <person name="Sheng Y."/>
            <person name="Liu T."/>
            <person name="Pan Y.S."/>
            <person name="Xia L.Y."/>
            <person name="Li J."/>
            <person name="Zhao F."/>
            <person name="Cao W.C."/>
        </authorList>
    </citation>
    <scope>NUCLEOTIDE SEQUENCE [LARGE SCALE GENOMIC DNA]</scope>
    <source>
        <strain evidence="1">Iper-2018</strain>
    </source>
</reference>
<gene>
    <name evidence="1" type="ORF">HPB47_001122</name>
</gene>